<proteinExistence type="predicted"/>
<evidence type="ECO:0000259" key="1">
    <source>
        <dbReference type="Pfam" id="PF25137"/>
    </source>
</evidence>
<protein>
    <recommendedName>
        <fullName evidence="1">Fe-containing alcohol dehydrogenase-like C-terminal domain-containing protein</fullName>
    </recommendedName>
</protein>
<organism evidence="2">
    <name type="scientific">bioreactor metagenome</name>
    <dbReference type="NCBI Taxonomy" id="1076179"/>
    <lineage>
        <taxon>unclassified sequences</taxon>
        <taxon>metagenomes</taxon>
        <taxon>ecological metagenomes</taxon>
    </lineage>
</organism>
<comment type="caution">
    <text evidence="2">The sequence shown here is derived from an EMBL/GenBank/DDBJ whole genome shotgun (WGS) entry which is preliminary data.</text>
</comment>
<reference evidence="2" key="1">
    <citation type="submission" date="2019-08" db="EMBL/GenBank/DDBJ databases">
        <authorList>
            <person name="Kucharzyk K."/>
            <person name="Murdoch R.W."/>
            <person name="Higgins S."/>
            <person name="Loffler F."/>
        </authorList>
    </citation>
    <scope>NUCLEOTIDE SEQUENCE</scope>
</reference>
<feature type="domain" description="Fe-containing alcohol dehydrogenase-like C-terminal" evidence="1">
    <location>
        <begin position="11"/>
        <end position="82"/>
    </location>
</feature>
<dbReference type="Gene3D" id="1.20.1090.10">
    <property type="entry name" value="Dehydroquinate synthase-like - alpha domain"/>
    <property type="match status" value="1"/>
</dbReference>
<dbReference type="InterPro" id="IPR056798">
    <property type="entry name" value="ADH_Fe_C"/>
</dbReference>
<sequence length="83" mass="8912">MAELFGEDITGLPLNEAAELGCETIIRYLEEVGCPNSLASYGVREDQLQEIAESGFKSGAGNLIQNPRLTTVGDLVQVLKDSL</sequence>
<gene>
    <name evidence="2" type="ORF">SDC9_75295</name>
</gene>
<dbReference type="AlphaFoldDB" id="A0A644YKD3"/>
<accession>A0A644YKD3</accession>
<dbReference type="SUPFAM" id="SSF56796">
    <property type="entry name" value="Dehydroquinate synthase-like"/>
    <property type="match status" value="1"/>
</dbReference>
<dbReference type="EMBL" id="VSSQ01005342">
    <property type="protein sequence ID" value="MPM28767.1"/>
    <property type="molecule type" value="Genomic_DNA"/>
</dbReference>
<name>A0A644YKD3_9ZZZZ</name>
<dbReference type="Pfam" id="PF25137">
    <property type="entry name" value="ADH_Fe_C"/>
    <property type="match status" value="1"/>
</dbReference>
<evidence type="ECO:0000313" key="2">
    <source>
        <dbReference type="EMBL" id="MPM28767.1"/>
    </source>
</evidence>